<dbReference type="InterPro" id="IPR040256">
    <property type="entry name" value="At4g02000-like"/>
</dbReference>
<feature type="compositionally biased region" description="Pro residues" evidence="1">
    <location>
        <begin position="1"/>
        <end position="49"/>
    </location>
</feature>
<feature type="non-terminal residue" evidence="3">
    <location>
        <position position="544"/>
    </location>
</feature>
<reference evidence="3 4" key="1">
    <citation type="submission" date="2021-05" db="EMBL/GenBank/DDBJ databases">
        <title>Genome Assembly of Synthetic Allotetraploid Brassica napus Reveals Homoeologous Exchanges between Subgenomes.</title>
        <authorList>
            <person name="Davis J.T."/>
        </authorList>
    </citation>
    <scope>NUCLEOTIDE SEQUENCE [LARGE SCALE GENOMIC DNA]</scope>
    <source>
        <strain evidence="4">cv. Da-Ae</strain>
        <tissue evidence="3">Seedling</tissue>
    </source>
</reference>
<dbReference type="PANTHER" id="PTHR31286">
    <property type="entry name" value="GLYCINE-RICH CELL WALL STRUCTURAL PROTEIN 1.8-LIKE"/>
    <property type="match status" value="1"/>
</dbReference>
<protein>
    <recommendedName>
        <fullName evidence="2">DUF4283 domain-containing protein</fullName>
    </recommendedName>
</protein>
<dbReference type="PANTHER" id="PTHR31286:SF159">
    <property type="entry name" value="DUF4283 DOMAIN-CONTAINING PROTEIN"/>
    <property type="match status" value="1"/>
</dbReference>
<proteinExistence type="predicted"/>
<feature type="compositionally biased region" description="Low complexity" evidence="1">
    <location>
        <begin position="64"/>
        <end position="78"/>
    </location>
</feature>
<gene>
    <name evidence="3" type="ORF">HID58_001832</name>
</gene>
<organism evidence="3 4">
    <name type="scientific">Brassica napus</name>
    <name type="common">Rape</name>
    <dbReference type="NCBI Taxonomy" id="3708"/>
    <lineage>
        <taxon>Eukaryota</taxon>
        <taxon>Viridiplantae</taxon>
        <taxon>Streptophyta</taxon>
        <taxon>Embryophyta</taxon>
        <taxon>Tracheophyta</taxon>
        <taxon>Spermatophyta</taxon>
        <taxon>Magnoliopsida</taxon>
        <taxon>eudicotyledons</taxon>
        <taxon>Gunneridae</taxon>
        <taxon>Pentapetalae</taxon>
        <taxon>rosids</taxon>
        <taxon>malvids</taxon>
        <taxon>Brassicales</taxon>
        <taxon>Brassicaceae</taxon>
        <taxon>Brassiceae</taxon>
        <taxon>Brassica</taxon>
    </lineage>
</organism>
<feature type="region of interest" description="Disordered" evidence="1">
    <location>
        <begin position="313"/>
        <end position="353"/>
    </location>
</feature>
<name>A0ABQ8EKT2_BRANA</name>
<evidence type="ECO:0000256" key="1">
    <source>
        <dbReference type="SAM" id="MobiDB-lite"/>
    </source>
</evidence>
<keyword evidence="4" id="KW-1185">Reference proteome</keyword>
<comment type="caution">
    <text evidence="3">The sequence shown here is derived from an EMBL/GenBank/DDBJ whole genome shotgun (WGS) entry which is preliminary data.</text>
</comment>
<feature type="domain" description="DUF4283" evidence="2">
    <location>
        <begin position="130"/>
        <end position="210"/>
    </location>
</feature>
<accession>A0ABQ8EKT2</accession>
<dbReference type="EMBL" id="JAGKQM010000001">
    <property type="protein sequence ID" value="KAH0942195.1"/>
    <property type="molecule type" value="Genomic_DNA"/>
</dbReference>
<evidence type="ECO:0000313" key="4">
    <source>
        <dbReference type="Proteomes" id="UP000824890"/>
    </source>
</evidence>
<sequence length="544" mass="58982">MTPPVPPPPLPPEPVPPCAPLLPSPSSSSPPAPSSSSPPAPSSSSPPAPSENAIPGVASKMVDSQPSSSASQGSQPTSKATTSKEAFNWAKNLDSAARFPVANAPVSTSAEGRPRVRISNGVFERGAKIHSDYIVGIFYGKAPSYGKIWGVLNYLWGKDRRVTINHLSKNAYLFYIPSPVLRNRILQHELWRVGDSPFFVTKWKSEFCTNPPSLDKAPVWATINNVPFDLITPEGLSNVCVPLGKVVDSKPFTSISSAEVKVIVDLTKPLPAEIELECEDGSILLLNVIYPWLPPLCSLCGERGHKESLCPAAPHRAKNQDKHRPSSKKSQKPNSPAPNQEWRQIPPSSKSVAVPQEQIFKEIQKDIQEKGLETSSSIQKDLDPVTPSVPAQPVVVLASDKLATDSSSLVISESMEISPDADGFIKVSPRSAQRSMVVANKTPVTTSNNFELLQVHTSDQETTEGNKIVLSTEFSPSSSASVTRKQKKRKLRNSPVSGVAEVWDSSGSRALSLRDFGFKLKQLKRPMKTLLKDNYSDIEKRVAA</sequence>
<dbReference type="Pfam" id="PF14111">
    <property type="entry name" value="DUF4283"/>
    <property type="match status" value="1"/>
</dbReference>
<evidence type="ECO:0000313" key="3">
    <source>
        <dbReference type="EMBL" id="KAH0942195.1"/>
    </source>
</evidence>
<evidence type="ECO:0000259" key="2">
    <source>
        <dbReference type="Pfam" id="PF14111"/>
    </source>
</evidence>
<dbReference type="Proteomes" id="UP000824890">
    <property type="component" value="Unassembled WGS sequence"/>
</dbReference>
<dbReference type="InterPro" id="IPR025558">
    <property type="entry name" value="DUF4283"/>
</dbReference>
<feature type="region of interest" description="Disordered" evidence="1">
    <location>
        <begin position="1"/>
        <end position="83"/>
    </location>
</feature>